<evidence type="ECO:0000259" key="3">
    <source>
        <dbReference type="PROSITE" id="PS51724"/>
    </source>
</evidence>
<dbReference type="Gene3D" id="3.30.70.1070">
    <property type="entry name" value="Sporulation related repeat"/>
    <property type="match status" value="1"/>
</dbReference>
<name>A0A1I6PVJ8_9RHOB</name>
<evidence type="ECO:0000313" key="4">
    <source>
        <dbReference type="EMBL" id="SFS44098.1"/>
    </source>
</evidence>
<evidence type="ECO:0000256" key="1">
    <source>
        <dbReference type="SAM" id="MobiDB-lite"/>
    </source>
</evidence>
<dbReference type="Proteomes" id="UP000199392">
    <property type="component" value="Unassembled WGS sequence"/>
</dbReference>
<feature type="domain" description="SPOR" evidence="3">
    <location>
        <begin position="244"/>
        <end position="329"/>
    </location>
</feature>
<keyword evidence="2" id="KW-1133">Transmembrane helix</keyword>
<feature type="transmembrane region" description="Helical" evidence="2">
    <location>
        <begin position="39"/>
        <end position="60"/>
    </location>
</feature>
<keyword evidence="2" id="KW-0472">Membrane</keyword>
<dbReference type="Pfam" id="PF05036">
    <property type="entry name" value="SPOR"/>
    <property type="match status" value="1"/>
</dbReference>
<dbReference type="InterPro" id="IPR007730">
    <property type="entry name" value="SPOR-like_dom"/>
</dbReference>
<dbReference type="GO" id="GO:0042834">
    <property type="term" value="F:peptidoglycan binding"/>
    <property type="evidence" value="ECO:0007669"/>
    <property type="project" value="InterPro"/>
</dbReference>
<sequence>MAGGESLCRPDRQTEANMADYPYDGPEAPAPTGRKAASLANWAGAAVSLALVVGVGMWGYELLMRDVNGIPVVQAMEGPMRVAPEDPGGSTADHIGLAVNAVAGTGLAEPGADRLLLAPQGIGLSDEDIPQNKLTAQRERQAQVAQAALEEGDPLAEIDAEGEEIDPIQALADQIAANARPLTDLDGADGEGELVASVTGAAPAGALIRSRRPETRPGDLLNQPVALAPAAPEAAGPAEVDPTSLPAGTRLAQLGAYASEDVARQEWERFSARFGEFMDGKDRVIERASSGGRTFYRLRAAGFDDLADARRFCAAFVAENADCIPVTTR</sequence>
<protein>
    <submittedName>
        <fullName evidence="4">Sporulation related domain-containing protein</fullName>
    </submittedName>
</protein>
<evidence type="ECO:0000313" key="5">
    <source>
        <dbReference type="Proteomes" id="UP000199392"/>
    </source>
</evidence>
<dbReference type="InterPro" id="IPR036680">
    <property type="entry name" value="SPOR-like_sf"/>
</dbReference>
<dbReference type="EMBL" id="FOZW01000001">
    <property type="protein sequence ID" value="SFS44098.1"/>
    <property type="molecule type" value="Genomic_DNA"/>
</dbReference>
<dbReference type="STRING" id="311180.SAMN04488050_101788"/>
<accession>A0A1I6PVJ8</accession>
<organism evidence="4 5">
    <name type="scientific">Alloyangia pacifica</name>
    <dbReference type="NCBI Taxonomy" id="311180"/>
    <lineage>
        <taxon>Bacteria</taxon>
        <taxon>Pseudomonadati</taxon>
        <taxon>Pseudomonadota</taxon>
        <taxon>Alphaproteobacteria</taxon>
        <taxon>Rhodobacterales</taxon>
        <taxon>Roseobacteraceae</taxon>
        <taxon>Alloyangia</taxon>
    </lineage>
</organism>
<reference evidence="5" key="1">
    <citation type="submission" date="2016-10" db="EMBL/GenBank/DDBJ databases">
        <authorList>
            <person name="Varghese N."/>
            <person name="Submissions S."/>
        </authorList>
    </citation>
    <scope>NUCLEOTIDE SEQUENCE [LARGE SCALE GENOMIC DNA]</scope>
    <source>
        <strain evidence="5">DSM 26894</strain>
    </source>
</reference>
<keyword evidence="2" id="KW-0812">Transmembrane</keyword>
<proteinExistence type="predicted"/>
<dbReference type="PROSITE" id="PS51724">
    <property type="entry name" value="SPOR"/>
    <property type="match status" value="1"/>
</dbReference>
<dbReference type="AlphaFoldDB" id="A0A1I6PVJ8"/>
<keyword evidence="5" id="KW-1185">Reference proteome</keyword>
<gene>
    <name evidence="4" type="ORF">SAMN04488050_101788</name>
</gene>
<feature type="region of interest" description="Disordered" evidence="1">
    <location>
        <begin position="1"/>
        <end position="33"/>
    </location>
</feature>
<evidence type="ECO:0000256" key="2">
    <source>
        <dbReference type="SAM" id="Phobius"/>
    </source>
</evidence>